<dbReference type="NCBIfam" id="NF002150">
    <property type="entry name" value="PRK00982.1-4"/>
    <property type="match status" value="1"/>
</dbReference>
<dbReference type="GO" id="GO:0000036">
    <property type="term" value="F:acyl carrier activity"/>
    <property type="evidence" value="ECO:0007669"/>
    <property type="project" value="UniProtKB-UniRule"/>
</dbReference>
<proteinExistence type="inferred from homology"/>
<dbReference type="GO" id="GO:0016020">
    <property type="term" value="C:membrane"/>
    <property type="evidence" value="ECO:0007669"/>
    <property type="project" value="GOC"/>
</dbReference>
<dbReference type="InterPro" id="IPR020806">
    <property type="entry name" value="PKS_PP-bd"/>
</dbReference>
<evidence type="ECO:0000256" key="8">
    <source>
        <dbReference type="HAMAP-Rule" id="MF_01217"/>
    </source>
</evidence>
<dbReference type="HAMAP" id="MF_01217">
    <property type="entry name" value="Acyl_carrier"/>
    <property type="match status" value="1"/>
</dbReference>
<dbReference type="RefSeq" id="WP_068748159.1">
    <property type="nucleotide sequence ID" value="NZ_LOHZ01000025.1"/>
</dbReference>
<comment type="PTM">
    <text evidence="10">4'-phosphopantetheine is transferred from CoA to a specific serine of apo-ACP by acpS.</text>
</comment>
<name>A0A161QC46_9FIRM</name>
<keyword evidence="2 8" id="KW-0596">Phosphopantetheine</keyword>
<comment type="PTM">
    <text evidence="8">4'-phosphopantetheine is transferred from CoA to a specific serine of apo-ACP by AcpS. This modification is essential for activity because fatty acids are bound in thioester linkage to the sulfhydryl of the prosthetic group.</text>
</comment>
<dbReference type="NCBIfam" id="NF009104">
    <property type="entry name" value="PRK12449.1"/>
    <property type="match status" value="1"/>
</dbReference>
<dbReference type="NCBIfam" id="NF002149">
    <property type="entry name" value="PRK00982.1-3"/>
    <property type="match status" value="1"/>
</dbReference>
<evidence type="ECO:0000256" key="10">
    <source>
        <dbReference type="RuleBase" id="RU003545"/>
    </source>
</evidence>
<reference evidence="12 13" key="1">
    <citation type="submission" date="2015-12" db="EMBL/GenBank/DDBJ databases">
        <title>Draft genome of Thermovenabulum gondwanense isolated from a red thermophilic microbial mat colonisisng an outflow channel of a bore well.</title>
        <authorList>
            <person name="Patel B.K."/>
        </authorList>
    </citation>
    <scope>NUCLEOTIDE SEQUENCE [LARGE SCALE GENOMIC DNA]</scope>
    <source>
        <strain evidence="12 13">R270</strain>
    </source>
</reference>
<dbReference type="PROSITE" id="PS50075">
    <property type="entry name" value="CARRIER"/>
    <property type="match status" value="1"/>
</dbReference>
<feature type="modified residue" description="O-(pantetheine 4'-phosphoryl)serine" evidence="8">
    <location>
        <position position="36"/>
    </location>
</feature>
<dbReference type="SUPFAM" id="SSF47336">
    <property type="entry name" value="ACP-like"/>
    <property type="match status" value="1"/>
</dbReference>
<evidence type="ECO:0000256" key="1">
    <source>
        <dbReference type="ARBA" id="ARBA00003180"/>
    </source>
</evidence>
<dbReference type="GO" id="GO:0005829">
    <property type="term" value="C:cytosol"/>
    <property type="evidence" value="ECO:0007669"/>
    <property type="project" value="TreeGrafter"/>
</dbReference>
<dbReference type="PANTHER" id="PTHR20863:SF76">
    <property type="entry name" value="CARRIER DOMAIN-CONTAINING PROTEIN"/>
    <property type="match status" value="1"/>
</dbReference>
<dbReference type="GO" id="GO:0009245">
    <property type="term" value="P:lipid A biosynthetic process"/>
    <property type="evidence" value="ECO:0007669"/>
    <property type="project" value="TreeGrafter"/>
</dbReference>
<dbReference type="AlphaFoldDB" id="A0A161QC46"/>
<evidence type="ECO:0000256" key="9">
    <source>
        <dbReference type="NCBIfam" id="TIGR00517"/>
    </source>
</evidence>
<dbReference type="Gene3D" id="1.10.1200.10">
    <property type="entry name" value="ACP-like"/>
    <property type="match status" value="1"/>
</dbReference>
<keyword evidence="4 8" id="KW-0597">Phosphoprotein</keyword>
<comment type="pathway">
    <text evidence="8 10">Lipid metabolism; fatty acid biosynthesis.</text>
</comment>
<evidence type="ECO:0000313" key="12">
    <source>
        <dbReference type="EMBL" id="KYO66779.1"/>
    </source>
</evidence>
<keyword evidence="3 8" id="KW-0444">Lipid biosynthesis</keyword>
<dbReference type="GO" id="GO:0000035">
    <property type="term" value="F:acyl binding"/>
    <property type="evidence" value="ECO:0007669"/>
    <property type="project" value="TreeGrafter"/>
</dbReference>
<dbReference type="PROSITE" id="PS00012">
    <property type="entry name" value="PHOSPHOPANTETHEINE"/>
    <property type="match status" value="1"/>
</dbReference>
<keyword evidence="6 8" id="KW-0443">Lipid metabolism</keyword>
<evidence type="ECO:0000256" key="6">
    <source>
        <dbReference type="ARBA" id="ARBA00023098"/>
    </source>
</evidence>
<organism evidence="12 13">
    <name type="scientific">Thermovenabulum gondwanense</name>
    <dbReference type="NCBI Taxonomy" id="520767"/>
    <lineage>
        <taxon>Bacteria</taxon>
        <taxon>Bacillati</taxon>
        <taxon>Bacillota</taxon>
        <taxon>Clostridia</taxon>
        <taxon>Thermosediminibacterales</taxon>
        <taxon>Thermosediminibacteraceae</taxon>
        <taxon>Thermovenabulum</taxon>
    </lineage>
</organism>
<comment type="subcellular location">
    <subcellularLocation>
        <location evidence="8">Cytoplasm</location>
    </subcellularLocation>
</comment>
<dbReference type="InterPro" id="IPR009081">
    <property type="entry name" value="PP-bd_ACP"/>
</dbReference>
<evidence type="ECO:0000256" key="4">
    <source>
        <dbReference type="ARBA" id="ARBA00022553"/>
    </source>
</evidence>
<dbReference type="PANTHER" id="PTHR20863">
    <property type="entry name" value="ACYL CARRIER PROTEIN"/>
    <property type="match status" value="1"/>
</dbReference>
<dbReference type="NCBIfam" id="NF002148">
    <property type="entry name" value="PRK00982.1-2"/>
    <property type="match status" value="1"/>
</dbReference>
<dbReference type="EMBL" id="LOHZ01000025">
    <property type="protein sequence ID" value="KYO66779.1"/>
    <property type="molecule type" value="Genomic_DNA"/>
</dbReference>
<dbReference type="NCBIfam" id="NF002151">
    <property type="entry name" value="PRK00982.1-5"/>
    <property type="match status" value="1"/>
</dbReference>
<dbReference type="STRING" id="520767.ATZ99_10240"/>
<dbReference type="NCBIfam" id="TIGR00517">
    <property type="entry name" value="acyl_carrier"/>
    <property type="match status" value="1"/>
</dbReference>
<keyword evidence="8" id="KW-0963">Cytoplasm</keyword>
<comment type="similarity">
    <text evidence="8">Belongs to the acyl carrier protein (ACP) family.</text>
</comment>
<evidence type="ECO:0000256" key="5">
    <source>
        <dbReference type="ARBA" id="ARBA00022832"/>
    </source>
</evidence>
<dbReference type="PATRIC" id="fig|520767.4.peg.1123"/>
<evidence type="ECO:0000256" key="3">
    <source>
        <dbReference type="ARBA" id="ARBA00022516"/>
    </source>
</evidence>
<dbReference type="OrthoDB" id="9804551at2"/>
<dbReference type="Proteomes" id="UP000075737">
    <property type="component" value="Unassembled WGS sequence"/>
</dbReference>
<dbReference type="Pfam" id="PF00550">
    <property type="entry name" value="PP-binding"/>
    <property type="match status" value="1"/>
</dbReference>
<dbReference type="FunFam" id="1.10.1200.10:FF:000001">
    <property type="entry name" value="Acyl carrier protein"/>
    <property type="match status" value="1"/>
</dbReference>
<keyword evidence="13" id="KW-1185">Reference proteome</keyword>
<keyword evidence="7 8" id="KW-0275">Fatty acid biosynthesis</keyword>
<sequence length="77" mass="8745">MEILDRVKKIIADQLGMDEDDITPDASFIDDLGADSLDIVELIMAFEEEFDLEIPDEDAEKIKTVQDVVDYIKNRIG</sequence>
<dbReference type="InterPro" id="IPR036736">
    <property type="entry name" value="ACP-like_sf"/>
</dbReference>
<evidence type="ECO:0000259" key="11">
    <source>
        <dbReference type="PROSITE" id="PS50075"/>
    </source>
</evidence>
<dbReference type="InterPro" id="IPR006162">
    <property type="entry name" value="Ppantetheine_attach_site"/>
</dbReference>
<keyword evidence="5 8" id="KW-0276">Fatty acid metabolism</keyword>
<comment type="caution">
    <text evidence="12">The sequence shown here is derived from an EMBL/GenBank/DDBJ whole genome shotgun (WGS) entry which is preliminary data.</text>
</comment>
<dbReference type="SMART" id="SM00823">
    <property type="entry name" value="PKS_PP"/>
    <property type="match status" value="1"/>
</dbReference>
<dbReference type="UniPathway" id="UPA00094"/>
<evidence type="ECO:0000256" key="2">
    <source>
        <dbReference type="ARBA" id="ARBA00022450"/>
    </source>
</evidence>
<dbReference type="GO" id="GO:0031177">
    <property type="term" value="F:phosphopantetheine binding"/>
    <property type="evidence" value="ECO:0007669"/>
    <property type="project" value="InterPro"/>
</dbReference>
<gene>
    <name evidence="8 12" type="primary">acpP</name>
    <name evidence="12" type="ORF">ATZ99_10240</name>
</gene>
<comment type="function">
    <text evidence="1 8 10">Carrier of the growing fatty acid chain in fatty acid biosynthesis.</text>
</comment>
<dbReference type="InterPro" id="IPR003231">
    <property type="entry name" value="ACP"/>
</dbReference>
<accession>A0A161QC46</accession>
<evidence type="ECO:0000313" key="13">
    <source>
        <dbReference type="Proteomes" id="UP000075737"/>
    </source>
</evidence>
<evidence type="ECO:0000256" key="7">
    <source>
        <dbReference type="ARBA" id="ARBA00023160"/>
    </source>
</evidence>
<feature type="domain" description="Carrier" evidence="11">
    <location>
        <begin position="1"/>
        <end position="76"/>
    </location>
</feature>
<protein>
    <recommendedName>
        <fullName evidence="8 9">Acyl carrier protein</fullName>
        <shortName evidence="8">ACP</shortName>
    </recommendedName>
</protein>